<evidence type="ECO:0000313" key="7">
    <source>
        <dbReference type="Proteomes" id="UP001153069"/>
    </source>
</evidence>
<sequence length="584" mass="64558">MSSIPATSLLRRRLHHSSTSNGIRRILSTPTRARASRSLSTFSSYEYPNRTEAPEVTRTIAKEVGDKVLERGSPLTPETVHARGADDDDRFDDLGRLSAQDRLATKSKLPPLNTTLSGATAIEPTAPAYIPVLSSHDKLKVPTTEITCLANGMRVVSQETYGQVSTVGVVADVGSRHEPQWGVAHLWELVAFGATQRHSSGLEIQELLQDWGGTRFVNTGREQSLVCIDILRPNVEKAVQLLQAVLLEPKFLPEEVEDAKRTMEFQSLDLPPELQMEEALQTAAYGLDQQLGKPHYCPMEHLSTLNADVLRNFWNHNVLAHPQDIVIGGAGIGHEQLVDLTLQYFGDWPSAAVDSKSAQQSVRTKPSLYRGGQCFLEKPSSDGFTRVALAFELDGWHSEDLVPTCVLQTLLGGGNSFSAGGPGKGMYSRLYRQVLNRYQWAESAEAFTSIHAESGLWGITGSSQPKHSRDVIHVLADHLARLSMELVTDEELDRARNMLKCNVLTQLESRLVLFEDLGRQVLTYGHREDMDTTCRKIDAVTKEDLQELARKAIQKPPTLAAVGEGLDKSNIPSQEEVARWFQGI</sequence>
<dbReference type="Pfam" id="PF00675">
    <property type="entry name" value="Peptidase_M16"/>
    <property type="match status" value="1"/>
</dbReference>
<dbReference type="InterPro" id="IPR011765">
    <property type="entry name" value="Pept_M16_N"/>
</dbReference>
<protein>
    <submittedName>
        <fullName evidence="6">Processing peptidase subunit alpha</fullName>
    </submittedName>
</protein>
<evidence type="ECO:0000259" key="5">
    <source>
        <dbReference type="Pfam" id="PF05193"/>
    </source>
</evidence>
<name>A0A9N8ERL1_9STRA</name>
<dbReference type="InterPro" id="IPR007863">
    <property type="entry name" value="Peptidase_M16_C"/>
</dbReference>
<dbReference type="Pfam" id="PF05193">
    <property type="entry name" value="Peptidase_M16_C"/>
    <property type="match status" value="1"/>
</dbReference>
<dbReference type="SUPFAM" id="SSF63411">
    <property type="entry name" value="LuxS/MPP-like metallohydrolase"/>
    <property type="match status" value="2"/>
</dbReference>
<dbReference type="Proteomes" id="UP001153069">
    <property type="component" value="Unassembled WGS sequence"/>
</dbReference>
<comment type="caution">
    <text evidence="6">The sequence shown here is derived from an EMBL/GenBank/DDBJ whole genome shotgun (WGS) entry which is preliminary data.</text>
</comment>
<comment type="function">
    <text evidence="1">Substrate recognition and binding subunit of the essential mitochondrial processing protease (MPP), which cleaves the mitochondrial sequence off newly imported precursors proteins.</text>
</comment>
<feature type="domain" description="Peptidase M16 N-terminal" evidence="4">
    <location>
        <begin position="154"/>
        <end position="298"/>
    </location>
</feature>
<dbReference type="EMBL" id="CAICTM010001635">
    <property type="protein sequence ID" value="CAB9525150.1"/>
    <property type="molecule type" value="Genomic_DNA"/>
</dbReference>
<comment type="similarity">
    <text evidence="2">Belongs to the peptidase M16 family.</text>
</comment>
<dbReference type="InterPro" id="IPR011249">
    <property type="entry name" value="Metalloenz_LuxS/M16"/>
</dbReference>
<evidence type="ECO:0000313" key="6">
    <source>
        <dbReference type="EMBL" id="CAB9525150.1"/>
    </source>
</evidence>
<evidence type="ECO:0000256" key="3">
    <source>
        <dbReference type="SAM" id="MobiDB-lite"/>
    </source>
</evidence>
<keyword evidence="7" id="KW-1185">Reference proteome</keyword>
<proteinExistence type="inferred from homology"/>
<gene>
    <name evidence="6" type="ORF">SEMRO_1637_G287640.1</name>
</gene>
<organism evidence="6 7">
    <name type="scientific">Seminavis robusta</name>
    <dbReference type="NCBI Taxonomy" id="568900"/>
    <lineage>
        <taxon>Eukaryota</taxon>
        <taxon>Sar</taxon>
        <taxon>Stramenopiles</taxon>
        <taxon>Ochrophyta</taxon>
        <taxon>Bacillariophyta</taxon>
        <taxon>Bacillariophyceae</taxon>
        <taxon>Bacillariophycidae</taxon>
        <taxon>Naviculales</taxon>
        <taxon>Naviculaceae</taxon>
        <taxon>Seminavis</taxon>
    </lineage>
</organism>
<evidence type="ECO:0000256" key="2">
    <source>
        <dbReference type="ARBA" id="ARBA00007261"/>
    </source>
</evidence>
<dbReference type="InterPro" id="IPR050361">
    <property type="entry name" value="MPP/UQCRC_Complex"/>
</dbReference>
<evidence type="ECO:0000256" key="1">
    <source>
        <dbReference type="ARBA" id="ARBA00002123"/>
    </source>
</evidence>
<dbReference type="OrthoDB" id="10251424at2759"/>
<reference evidence="6" key="1">
    <citation type="submission" date="2020-06" db="EMBL/GenBank/DDBJ databases">
        <authorList>
            <consortium name="Plant Systems Biology data submission"/>
        </authorList>
    </citation>
    <scope>NUCLEOTIDE SEQUENCE</scope>
    <source>
        <strain evidence="6">D6</strain>
    </source>
</reference>
<accession>A0A9N8ERL1</accession>
<evidence type="ECO:0000259" key="4">
    <source>
        <dbReference type="Pfam" id="PF00675"/>
    </source>
</evidence>
<dbReference type="GO" id="GO:0005739">
    <property type="term" value="C:mitochondrion"/>
    <property type="evidence" value="ECO:0007669"/>
    <property type="project" value="TreeGrafter"/>
</dbReference>
<dbReference type="PANTHER" id="PTHR11851">
    <property type="entry name" value="METALLOPROTEASE"/>
    <property type="match status" value="1"/>
</dbReference>
<feature type="domain" description="Peptidase M16 C-terminal" evidence="5">
    <location>
        <begin position="305"/>
        <end position="499"/>
    </location>
</feature>
<dbReference type="GO" id="GO:0046872">
    <property type="term" value="F:metal ion binding"/>
    <property type="evidence" value="ECO:0007669"/>
    <property type="project" value="InterPro"/>
</dbReference>
<dbReference type="AlphaFoldDB" id="A0A9N8ERL1"/>
<dbReference type="Gene3D" id="3.30.830.10">
    <property type="entry name" value="Metalloenzyme, LuxS/M16 peptidase-like"/>
    <property type="match status" value="2"/>
</dbReference>
<feature type="region of interest" description="Disordered" evidence="3">
    <location>
        <begin position="71"/>
        <end position="91"/>
    </location>
</feature>
<dbReference type="PANTHER" id="PTHR11851:SF49">
    <property type="entry name" value="MITOCHONDRIAL-PROCESSING PEPTIDASE SUBUNIT ALPHA"/>
    <property type="match status" value="1"/>
</dbReference>